<organism evidence="13 14">
    <name type="scientific">Rhynchospora pubera</name>
    <dbReference type="NCBI Taxonomy" id="906938"/>
    <lineage>
        <taxon>Eukaryota</taxon>
        <taxon>Viridiplantae</taxon>
        <taxon>Streptophyta</taxon>
        <taxon>Embryophyta</taxon>
        <taxon>Tracheophyta</taxon>
        <taxon>Spermatophyta</taxon>
        <taxon>Magnoliopsida</taxon>
        <taxon>Liliopsida</taxon>
        <taxon>Poales</taxon>
        <taxon>Cyperaceae</taxon>
        <taxon>Cyperoideae</taxon>
        <taxon>Rhynchosporeae</taxon>
        <taxon>Rhynchospora</taxon>
    </lineage>
</organism>
<accession>A0AAV8DJK7</accession>
<keyword evidence="11" id="KW-0175">Coiled coil</keyword>
<protein>
    <submittedName>
        <fullName evidence="13">ATP synthase subunit b</fullName>
    </submittedName>
</protein>
<evidence type="ECO:0000313" key="14">
    <source>
        <dbReference type="Proteomes" id="UP001140206"/>
    </source>
</evidence>
<feature type="coiled-coil region" evidence="11">
    <location>
        <begin position="207"/>
        <end position="297"/>
    </location>
</feature>
<evidence type="ECO:0000256" key="3">
    <source>
        <dbReference type="ARBA" id="ARBA00022448"/>
    </source>
</evidence>
<feature type="transmembrane region" description="Helical" evidence="12">
    <location>
        <begin position="172"/>
        <end position="193"/>
    </location>
</feature>
<evidence type="ECO:0000313" key="13">
    <source>
        <dbReference type="EMBL" id="KAJ4768139.1"/>
    </source>
</evidence>
<proteinExistence type="inferred from homology"/>
<evidence type="ECO:0000256" key="9">
    <source>
        <dbReference type="ARBA" id="ARBA00023136"/>
    </source>
</evidence>
<evidence type="ECO:0000256" key="7">
    <source>
        <dbReference type="ARBA" id="ARBA00022989"/>
    </source>
</evidence>
<keyword evidence="3" id="KW-0813">Transport</keyword>
<dbReference type="HAMAP" id="MF_01398">
    <property type="entry name" value="ATP_synth_b_bprime"/>
    <property type="match status" value="1"/>
</dbReference>
<dbReference type="Proteomes" id="UP001140206">
    <property type="component" value="Chromosome 4"/>
</dbReference>
<gene>
    <name evidence="13" type="ORF">LUZ62_078514</name>
</gene>
<keyword evidence="7 12" id="KW-1133">Transmembrane helix</keyword>
<keyword evidence="8" id="KW-0406">Ion transport</keyword>
<keyword evidence="14" id="KW-1185">Reference proteome</keyword>
<feature type="transmembrane region" description="Helical" evidence="12">
    <location>
        <begin position="15"/>
        <end position="33"/>
    </location>
</feature>
<evidence type="ECO:0000256" key="1">
    <source>
        <dbReference type="ARBA" id="ARBA00004167"/>
    </source>
</evidence>
<evidence type="ECO:0000256" key="11">
    <source>
        <dbReference type="SAM" id="Coils"/>
    </source>
</evidence>
<dbReference type="HAMAP" id="MF_01399">
    <property type="entry name" value="ATP_synth_bprime"/>
    <property type="match status" value="1"/>
</dbReference>
<sequence>MRLLYILKYLVEMQWRFCISLLGHVWIWLAVIVERSLNCILILFLYLSCAFLSVICEAEIKITRIGVSPSSIPSSFNFHLSLSRRIFTSSHLAMASTAMATKPIALAKASPSLSPRKISIRAQAKPSSTSIPNLKSLTSKLLFSVPSIAMLAATPLPALAEMEKAGLFDFNLTLPIIAIEFLLLMVALDKLYFSPLGAFMDARDAKIRAELSEVKDTSAEVKELEEKAVAVMRAARAEIAAALSKMKKEMTAELEAKLAEEQARIELELAAAIDNLEKEKEEALRVLDAQIDALSEEIVRKVLPTT</sequence>
<dbReference type="InterPro" id="IPR050059">
    <property type="entry name" value="ATP_synthase_B_chain"/>
</dbReference>
<evidence type="ECO:0000256" key="10">
    <source>
        <dbReference type="ARBA" id="ARBA00025198"/>
    </source>
</evidence>
<dbReference type="PANTHER" id="PTHR33445:SF2">
    <property type="entry name" value="ATP SYNTHASE SUBUNIT B', CHLOROPLASTIC"/>
    <property type="match status" value="1"/>
</dbReference>
<keyword evidence="5 12" id="KW-0812">Transmembrane</keyword>
<feature type="transmembrane region" description="Helical" evidence="12">
    <location>
        <begin position="141"/>
        <end position="160"/>
    </location>
</feature>
<dbReference type="GO" id="GO:0015986">
    <property type="term" value="P:proton motive force-driven ATP synthesis"/>
    <property type="evidence" value="ECO:0007669"/>
    <property type="project" value="InterPro"/>
</dbReference>
<reference evidence="13" key="1">
    <citation type="submission" date="2022-08" db="EMBL/GenBank/DDBJ databases">
        <authorList>
            <person name="Marques A."/>
        </authorList>
    </citation>
    <scope>NUCLEOTIDE SEQUENCE</scope>
    <source>
        <strain evidence="13">RhyPub2mFocal</strain>
        <tissue evidence="13">Leaves</tissue>
    </source>
</reference>
<name>A0AAV8DJK7_9POAL</name>
<dbReference type="AlphaFoldDB" id="A0AAV8DJK7"/>
<dbReference type="CDD" id="cd06503">
    <property type="entry name" value="ATP-synt_Fo_b"/>
    <property type="match status" value="1"/>
</dbReference>
<keyword evidence="9 12" id="KW-0472">Membrane</keyword>
<dbReference type="EMBL" id="JAMFTS010000004">
    <property type="protein sequence ID" value="KAJ4768139.1"/>
    <property type="molecule type" value="Genomic_DNA"/>
</dbReference>
<dbReference type="InterPro" id="IPR002146">
    <property type="entry name" value="ATP_synth_b/b'su_bac/chlpt"/>
</dbReference>
<evidence type="ECO:0000256" key="4">
    <source>
        <dbReference type="ARBA" id="ARBA00022547"/>
    </source>
</evidence>
<evidence type="ECO:0000256" key="5">
    <source>
        <dbReference type="ARBA" id="ARBA00022692"/>
    </source>
</evidence>
<evidence type="ECO:0000256" key="12">
    <source>
        <dbReference type="SAM" id="Phobius"/>
    </source>
</evidence>
<evidence type="ECO:0000256" key="6">
    <source>
        <dbReference type="ARBA" id="ARBA00022781"/>
    </source>
</evidence>
<dbReference type="PANTHER" id="PTHR33445">
    <property type="entry name" value="ATP SYNTHASE SUBUNIT B', CHLOROPLASTIC"/>
    <property type="match status" value="1"/>
</dbReference>
<dbReference type="InterPro" id="IPR034679">
    <property type="entry name" value="ATP_synth_b"/>
</dbReference>
<dbReference type="GO" id="GO:0045259">
    <property type="term" value="C:proton-transporting ATP synthase complex"/>
    <property type="evidence" value="ECO:0007669"/>
    <property type="project" value="UniProtKB-KW"/>
</dbReference>
<evidence type="ECO:0000256" key="8">
    <source>
        <dbReference type="ARBA" id="ARBA00023065"/>
    </source>
</evidence>
<dbReference type="GO" id="GO:0046961">
    <property type="term" value="F:proton-transporting ATPase activity, rotational mechanism"/>
    <property type="evidence" value="ECO:0007669"/>
    <property type="project" value="TreeGrafter"/>
</dbReference>
<comment type="caution">
    <text evidence="13">The sequence shown here is derived from an EMBL/GenBank/DDBJ whole genome shotgun (WGS) entry which is preliminary data.</text>
</comment>
<comment type="function">
    <text evidence="10">F(1)F(0) ATP synthase produces ATP from ADP in the presence of a proton or sodium gradient. F-type ATPases consist of two structural domains, F(1) containing the extramembraneous catalytic core and F(0) containing the membrane proton channel, linked together by a central stalk and a peripheral stalk. During catalysis, ATP synthesis in the catalytic domain of F(1) is coupled via a rotary mechanism of the central stalk subunits to proton translocation.</text>
</comment>
<feature type="transmembrane region" description="Helical" evidence="12">
    <location>
        <begin position="39"/>
        <end position="56"/>
    </location>
</feature>
<keyword evidence="6" id="KW-0375">Hydrogen ion transport</keyword>
<dbReference type="Pfam" id="PF00430">
    <property type="entry name" value="ATP-synt_B"/>
    <property type="match status" value="1"/>
</dbReference>
<comment type="similarity">
    <text evidence="2">Belongs to the ATPase B chain family.</text>
</comment>
<evidence type="ECO:0000256" key="2">
    <source>
        <dbReference type="ARBA" id="ARBA00005513"/>
    </source>
</evidence>
<keyword evidence="4" id="KW-0138">CF(0)</keyword>
<comment type="subcellular location">
    <subcellularLocation>
        <location evidence="1">Membrane</location>
        <topology evidence="1">Single-pass membrane protein</topology>
    </subcellularLocation>
</comment>